<evidence type="ECO:0000256" key="7">
    <source>
        <dbReference type="SAM" id="MobiDB-lite"/>
    </source>
</evidence>
<dbReference type="GO" id="GO:0046872">
    <property type="term" value="F:metal ion binding"/>
    <property type="evidence" value="ECO:0007669"/>
    <property type="project" value="UniProtKB-KW"/>
</dbReference>
<evidence type="ECO:0000256" key="4">
    <source>
        <dbReference type="ARBA" id="ARBA00022801"/>
    </source>
</evidence>
<keyword evidence="3" id="KW-0479">Metal-binding</keyword>
<dbReference type="OrthoDB" id="952271at2759"/>
<proteinExistence type="inferred from homology"/>
<reference evidence="12" key="1">
    <citation type="journal article" date="2021" name="Sci. Rep.">
        <title>Diploid genomic architecture of Nitzschia inconspicua, an elite biomass production diatom.</title>
        <authorList>
            <person name="Oliver A."/>
            <person name="Podell S."/>
            <person name="Pinowska A."/>
            <person name="Traller J.C."/>
            <person name="Smith S.R."/>
            <person name="McClure R."/>
            <person name="Beliaev A."/>
            <person name="Bohutskyi P."/>
            <person name="Hill E.A."/>
            <person name="Rabines A."/>
            <person name="Zheng H."/>
            <person name="Allen L.Z."/>
            <person name="Kuo A."/>
            <person name="Grigoriev I.V."/>
            <person name="Allen A.E."/>
            <person name="Hazlebeck D."/>
            <person name="Allen E.E."/>
        </authorList>
    </citation>
    <scope>NUCLEOTIDE SEQUENCE</scope>
    <source>
        <strain evidence="12">Hildebrandi</strain>
    </source>
</reference>
<dbReference type="GO" id="GO:0006508">
    <property type="term" value="P:proteolysis"/>
    <property type="evidence" value="ECO:0007669"/>
    <property type="project" value="UniProtKB-KW"/>
</dbReference>
<dbReference type="GO" id="GO:0004222">
    <property type="term" value="F:metalloendopeptidase activity"/>
    <property type="evidence" value="ECO:0007669"/>
    <property type="project" value="InterPro"/>
</dbReference>
<feature type="compositionally biased region" description="Acidic residues" evidence="7">
    <location>
        <begin position="64"/>
        <end position="76"/>
    </location>
</feature>
<dbReference type="InterPro" id="IPR011765">
    <property type="entry name" value="Pept_M16_N"/>
</dbReference>
<evidence type="ECO:0000259" key="9">
    <source>
        <dbReference type="Pfam" id="PF05193"/>
    </source>
</evidence>
<keyword evidence="4" id="KW-0378">Hydrolase</keyword>
<dbReference type="Pfam" id="PF16187">
    <property type="entry name" value="Peptidase_M16_M"/>
    <property type="match status" value="2"/>
</dbReference>
<dbReference type="Pfam" id="PF22456">
    <property type="entry name" value="PqqF-like_C_4"/>
    <property type="match status" value="1"/>
</dbReference>
<evidence type="ECO:0000256" key="1">
    <source>
        <dbReference type="ARBA" id="ARBA00007261"/>
    </source>
</evidence>
<feature type="domain" description="Peptidase M16 N-terminal" evidence="8">
    <location>
        <begin position="97"/>
        <end position="214"/>
    </location>
</feature>
<dbReference type="Pfam" id="PF05193">
    <property type="entry name" value="Peptidase_M16_C"/>
    <property type="match status" value="1"/>
</dbReference>
<evidence type="ECO:0000313" key="12">
    <source>
        <dbReference type="EMBL" id="KAG7338668.1"/>
    </source>
</evidence>
<evidence type="ECO:0000313" key="14">
    <source>
        <dbReference type="Proteomes" id="UP000693970"/>
    </source>
</evidence>
<name>A0A9K3P8Q9_9STRA</name>
<keyword evidence="2" id="KW-0645">Protease</keyword>
<gene>
    <name evidence="13" type="ORF">IV203_020710</name>
    <name evidence="12" type="ORF">IV203_021600</name>
</gene>
<keyword evidence="14" id="KW-1185">Reference proteome</keyword>
<feature type="domain" description="Peptidase M16 middle/third" evidence="10">
    <location>
        <begin position="745"/>
        <end position="915"/>
    </location>
</feature>
<dbReference type="InterPro" id="IPR054734">
    <property type="entry name" value="PqqF-like_C_4"/>
</dbReference>
<feature type="domain" description="Peptidase M16 C-terminal" evidence="9">
    <location>
        <begin position="259"/>
        <end position="451"/>
    </location>
</feature>
<evidence type="ECO:0000259" key="11">
    <source>
        <dbReference type="Pfam" id="PF22456"/>
    </source>
</evidence>
<evidence type="ECO:0000256" key="3">
    <source>
        <dbReference type="ARBA" id="ARBA00022723"/>
    </source>
</evidence>
<protein>
    <submittedName>
        <fullName evidence="12">Peptidase insulinase family protein</fullName>
    </submittedName>
</protein>
<dbReference type="PANTHER" id="PTHR43690:SF18">
    <property type="entry name" value="INSULIN-DEGRADING ENZYME-RELATED"/>
    <property type="match status" value="1"/>
</dbReference>
<dbReference type="InterPro" id="IPR001431">
    <property type="entry name" value="Pept_M16_Zn_BS"/>
</dbReference>
<dbReference type="EMBL" id="JAGRRH010000024">
    <property type="protein sequence ID" value="KAG7342766.1"/>
    <property type="molecule type" value="Genomic_DNA"/>
</dbReference>
<dbReference type="InterPro" id="IPR050626">
    <property type="entry name" value="Peptidase_M16"/>
</dbReference>
<dbReference type="Proteomes" id="UP000693970">
    <property type="component" value="Unassembled WGS sequence"/>
</dbReference>
<comment type="caution">
    <text evidence="12">The sequence shown here is derived from an EMBL/GenBank/DDBJ whole genome shotgun (WGS) entry which is preliminary data.</text>
</comment>
<evidence type="ECO:0000256" key="6">
    <source>
        <dbReference type="ARBA" id="ARBA00023049"/>
    </source>
</evidence>
<dbReference type="AlphaFoldDB" id="A0A9K3P8Q9"/>
<feature type="domain" description="Peptidase M16 middle/third" evidence="10">
    <location>
        <begin position="460"/>
        <end position="629"/>
    </location>
</feature>
<dbReference type="EMBL" id="JAGRRH010000052">
    <property type="protein sequence ID" value="KAG7338668.1"/>
    <property type="molecule type" value="Genomic_DNA"/>
</dbReference>
<dbReference type="InterPro" id="IPR032632">
    <property type="entry name" value="Peptidase_M16_M"/>
</dbReference>
<evidence type="ECO:0000313" key="13">
    <source>
        <dbReference type="EMBL" id="KAG7342766.1"/>
    </source>
</evidence>
<dbReference type="PROSITE" id="PS00143">
    <property type="entry name" value="INSULINASE"/>
    <property type="match status" value="1"/>
</dbReference>
<dbReference type="Pfam" id="PF00675">
    <property type="entry name" value="Peptidase_M16"/>
    <property type="match status" value="1"/>
</dbReference>
<organism evidence="12 14">
    <name type="scientific">Nitzschia inconspicua</name>
    <dbReference type="NCBI Taxonomy" id="303405"/>
    <lineage>
        <taxon>Eukaryota</taxon>
        <taxon>Sar</taxon>
        <taxon>Stramenopiles</taxon>
        <taxon>Ochrophyta</taxon>
        <taxon>Bacillariophyta</taxon>
        <taxon>Bacillariophyceae</taxon>
        <taxon>Bacillariophycidae</taxon>
        <taxon>Bacillariales</taxon>
        <taxon>Bacillariaceae</taxon>
        <taxon>Nitzschia</taxon>
    </lineage>
</organism>
<evidence type="ECO:0000256" key="5">
    <source>
        <dbReference type="ARBA" id="ARBA00022833"/>
    </source>
</evidence>
<feature type="domain" description="Coenzyme PQQ synthesis protein F-like C-terminal lobe" evidence="11">
    <location>
        <begin position="1027"/>
        <end position="1125"/>
    </location>
</feature>
<sequence>MPSDKDADSNGGATNVVVGPDLDSTRSPLDKKHYRQILLPNGLRAVLVSDVVAMTQAYNSGGLYDEEDNSDDESSTEEVKKNTDDGSTSSTSTEAEHGLRDAAAAMLVGVGSLYDPPECQGMAHFLEHLLFMGSEKYPEENAYDKFMSKHGGSENAFTEEEHTVYHFEIPQEHLASALDMFAQFFIHPLMLESSVEREIQAIESEFQLVKNSDSSRASQLMKYTCGKMFEDHPFSKFGWGNYKSLKEIPAQNEVEPLKMMREFYNEHYYASNMRLVVVGGYTLDYLEEHVIKSFSPIRSKDPLGSYTWSQTFDSPIKKYGLPLAAESMQNIFYMAPVRDRHSLSLTWQIPSQIDNWRSKPCDYISHLIGHEGEGSLLASLKSKSWATACCAGVGDGGEENASSHAFFQVSFALSEEGMDHWEEVVSELYQYVGMLRYHCQEGLPEWIYEELRCIYEVAHKYADEEPPEDFAVSLAEEMSPWWNTPPDRLLDASGLYFEYNPELIRKIVDEYFRPSNARIVLSSTLFGRSGEYEEAENTHRGDCFHSFKFDDDSFVSIDKTFDPKVCGAPHIEPYFGTPFWIQKVSEEQLRSWSECAKPGLPPPGTNISLPQPNEFIPTNFDLKPLPETDCDHPLLNCSIKLQTNVGKRKQWFPATVTQYNSVKNEILCHYEDEHQRWHQMDAQASDLVSSNLTSSDFEGTLDKKTIKYRVVSVAIEGEKASMKFGDETDLEVDCGKAFPSIPPAASPSRLPVLLMNTNELKFWHLQDRKFKRPIADLRLYLNCIDANKTALHSACADILVNLVSEHLTEVAYMASVCELGSALSANDGGFSVRVHGFDDKLLTLFLILLETFLQFRNNHTDRLPDGFCEQRFKLVVEKYIRGCHNSDMKASKLSSSARIRCLRPGSYSARQKLKAIEGVDIPTFTKTVSGLMENVGAEGFFHGNIDTAGAIVAKDKIHSLLRSSSNGAINGGLSRKKYPPQYVLKLPSKPCSVLLATKDPTETNAAVELYLQVGKDNTFDRVMVDVLMELMYEPMYNQIRTLDGFGYSVSCDSRWTNGIIGMHFCVVSPSKTAQEIEARIDRFLLEYRETLTDMSSEEFMEHLIGLATEKLNMFHSLSEETDHFWSEIRDGRYNWEVESDEVICLKTITKEQTLKAYDEWINPENKKRKKLIIKVVASEGPAAEGRPDVKQEDVEDFNDKCVDECHAFCKNQTFGRIY</sequence>
<reference evidence="12" key="2">
    <citation type="submission" date="2021-04" db="EMBL/GenBank/DDBJ databases">
        <authorList>
            <person name="Podell S."/>
        </authorList>
    </citation>
    <scope>NUCLEOTIDE SEQUENCE</scope>
    <source>
        <strain evidence="12">Hildebrandi</strain>
    </source>
</reference>
<dbReference type="FunFam" id="3.30.830.10:FF:000005">
    <property type="entry name" value="nardilysin isoform X1"/>
    <property type="match status" value="1"/>
</dbReference>
<feature type="region of interest" description="Disordered" evidence="7">
    <location>
        <begin position="61"/>
        <end position="97"/>
    </location>
</feature>
<dbReference type="PANTHER" id="PTHR43690">
    <property type="entry name" value="NARDILYSIN"/>
    <property type="match status" value="1"/>
</dbReference>
<keyword evidence="5" id="KW-0862">Zinc</keyword>
<accession>A0A9K3P8Q9</accession>
<evidence type="ECO:0000259" key="10">
    <source>
        <dbReference type="Pfam" id="PF16187"/>
    </source>
</evidence>
<comment type="similarity">
    <text evidence="1">Belongs to the peptidase M16 family.</text>
</comment>
<dbReference type="GO" id="GO:0005737">
    <property type="term" value="C:cytoplasm"/>
    <property type="evidence" value="ECO:0007669"/>
    <property type="project" value="UniProtKB-ARBA"/>
</dbReference>
<keyword evidence="6" id="KW-0482">Metalloprotease</keyword>
<feature type="region of interest" description="Disordered" evidence="7">
    <location>
        <begin position="1"/>
        <end position="29"/>
    </location>
</feature>
<dbReference type="InterPro" id="IPR007863">
    <property type="entry name" value="Peptidase_M16_C"/>
</dbReference>
<evidence type="ECO:0000256" key="2">
    <source>
        <dbReference type="ARBA" id="ARBA00022670"/>
    </source>
</evidence>
<evidence type="ECO:0000259" key="8">
    <source>
        <dbReference type="Pfam" id="PF00675"/>
    </source>
</evidence>